<evidence type="ECO:0000313" key="4">
    <source>
        <dbReference type="Proteomes" id="UP000303847"/>
    </source>
</evidence>
<dbReference type="RefSeq" id="WP_040343359.1">
    <property type="nucleotide sequence ID" value="NZ_CP034036.1"/>
</dbReference>
<accession>A0A2U1UWH8</accession>
<dbReference type="Proteomes" id="UP000303847">
    <property type="component" value="Chromosome"/>
</dbReference>
<organism evidence="1 3">
    <name type="scientific">Brenneria nigrifluens DSM 30175 = ATCC 13028</name>
    <dbReference type="NCBI Taxonomy" id="1121120"/>
    <lineage>
        <taxon>Bacteria</taxon>
        <taxon>Pseudomonadati</taxon>
        <taxon>Pseudomonadota</taxon>
        <taxon>Gammaproteobacteria</taxon>
        <taxon>Enterobacterales</taxon>
        <taxon>Pectobacteriaceae</taxon>
        <taxon>Brenneria</taxon>
    </lineage>
</organism>
<sequence>MPSPIIAYHRAEKVFFFEGWEKNAVLKRGKEIPDDVLAAFKIASAVFKNKSAADIETDAARDKCVVTCEINGGEKFCSI</sequence>
<reference evidence="2 4" key="2">
    <citation type="submission" date="2018-11" db="EMBL/GenBank/DDBJ databases">
        <title>Genome sequences of Brenneria nigrifluens and Brenneria rubrifaciens.</title>
        <authorList>
            <person name="Poret-Peterson A.T."/>
            <person name="McClean A.E."/>
            <person name="Kluepfel D.A."/>
        </authorList>
    </citation>
    <scope>NUCLEOTIDE SEQUENCE [LARGE SCALE GENOMIC DNA]</scope>
    <source>
        <strain evidence="2 4">ATCC 13028</strain>
    </source>
</reference>
<protein>
    <submittedName>
        <fullName evidence="1">Uncharacterized protein</fullName>
    </submittedName>
</protein>
<dbReference type="EMBL" id="QDKK01000001">
    <property type="protein sequence ID" value="PWC25970.1"/>
    <property type="molecule type" value="Genomic_DNA"/>
</dbReference>
<evidence type="ECO:0000313" key="1">
    <source>
        <dbReference type="EMBL" id="PWC25970.1"/>
    </source>
</evidence>
<proteinExistence type="predicted"/>
<dbReference type="Proteomes" id="UP000295985">
    <property type="component" value="Unassembled WGS sequence"/>
</dbReference>
<name>A0A2U1UWH8_9GAMM</name>
<dbReference type="OrthoDB" id="8607264at2"/>
<evidence type="ECO:0000313" key="2">
    <source>
        <dbReference type="EMBL" id="QCR05644.1"/>
    </source>
</evidence>
<dbReference type="EMBL" id="CP034036">
    <property type="protein sequence ID" value="QCR05644.1"/>
    <property type="molecule type" value="Genomic_DNA"/>
</dbReference>
<dbReference type="AlphaFoldDB" id="A0A2U1UWH8"/>
<keyword evidence="4" id="KW-1185">Reference proteome</keyword>
<reference evidence="1 3" key="1">
    <citation type="submission" date="2018-04" db="EMBL/GenBank/DDBJ databases">
        <title>Brenneria corticis sp.nov.</title>
        <authorList>
            <person name="Li Y."/>
        </authorList>
    </citation>
    <scope>NUCLEOTIDE SEQUENCE [LARGE SCALE GENOMIC DNA]</scope>
    <source>
        <strain evidence="1 3">LMG 2694</strain>
    </source>
</reference>
<evidence type="ECO:0000313" key="3">
    <source>
        <dbReference type="Proteomes" id="UP000295985"/>
    </source>
</evidence>
<gene>
    <name evidence="1" type="ORF">DDT54_01185</name>
    <name evidence="2" type="ORF">EH206_16530</name>
</gene>